<dbReference type="AlphaFoldDB" id="A4JAH4"/>
<dbReference type="EMBL" id="CP000614">
    <property type="protein sequence ID" value="ABO53277.1"/>
    <property type="molecule type" value="Genomic_DNA"/>
</dbReference>
<dbReference type="KEGG" id="bvi:Bcep1808_0262"/>
<dbReference type="HOGENOM" id="CLU_2599351_0_0_4"/>
<reference evidence="2" key="1">
    <citation type="submission" date="2007-03" db="EMBL/GenBank/DDBJ databases">
        <title>Complete sequence of chromosome 1 of Burkholderia vietnamiensis G4.</title>
        <authorList>
            <consortium name="US DOE Joint Genome Institute"/>
            <person name="Copeland A."/>
            <person name="Lucas S."/>
            <person name="Lapidus A."/>
            <person name="Barry K."/>
            <person name="Detter J.C."/>
            <person name="Glavina del Rio T."/>
            <person name="Hammon N."/>
            <person name="Israni S."/>
            <person name="Dalin E."/>
            <person name="Tice H."/>
            <person name="Pitluck S."/>
            <person name="Chain P."/>
            <person name="Malfatti S."/>
            <person name="Shin M."/>
            <person name="Vergez L."/>
            <person name="Schmutz J."/>
            <person name="Larimer F."/>
            <person name="Land M."/>
            <person name="Hauser L."/>
            <person name="Kyrpides N."/>
            <person name="Tiedje J."/>
            <person name="Richardson P."/>
        </authorList>
    </citation>
    <scope>NUCLEOTIDE SEQUENCE [LARGE SCALE GENOMIC DNA]</scope>
    <source>
        <strain evidence="2">G4 / LMG 22486</strain>
    </source>
</reference>
<evidence type="ECO:0000313" key="1">
    <source>
        <dbReference type="EMBL" id="ABO53277.1"/>
    </source>
</evidence>
<protein>
    <submittedName>
        <fullName evidence="1">Uncharacterized protein</fullName>
    </submittedName>
</protein>
<organism evidence="1 2">
    <name type="scientific">Burkholderia vietnamiensis (strain G4 / LMG 22486)</name>
    <name type="common">Burkholderia cepacia (strain R1808)</name>
    <dbReference type="NCBI Taxonomy" id="269482"/>
    <lineage>
        <taxon>Bacteria</taxon>
        <taxon>Pseudomonadati</taxon>
        <taxon>Pseudomonadota</taxon>
        <taxon>Betaproteobacteria</taxon>
        <taxon>Burkholderiales</taxon>
        <taxon>Burkholderiaceae</taxon>
        <taxon>Burkholderia</taxon>
        <taxon>Burkholderia cepacia complex</taxon>
    </lineage>
</organism>
<proteinExistence type="predicted"/>
<dbReference type="Proteomes" id="UP000002287">
    <property type="component" value="Chromosome 1"/>
</dbReference>
<gene>
    <name evidence="1" type="ordered locus">Bcep1808_0262</name>
</gene>
<name>A4JAH4_BURVG</name>
<sequence length="79" mass="8695">MGVRTALIGSNIKTALLDIVCSGTSSHLGWHAGIGIRAPRNWRHTSSYDSMGKIRAFKKDESLDARGQRLVRLTSKNQT</sequence>
<accession>A4JAH4</accession>
<evidence type="ECO:0000313" key="2">
    <source>
        <dbReference type="Proteomes" id="UP000002287"/>
    </source>
</evidence>